<sequence>MNRKKKVLIILVVLIAVLGISGVNMAIKNKKPNGVVVQTTPIVREDIESHILTTGTIFSMDKRDIISDVEEKIEKIYVQEGDKVEKDQILMKLEDSDILYRIKDSKLRLEIEKEGLKKLENEGTKEFEIQLSNAKIRYEDAKNTYERNIKLYDEGIINKVEFDKSKDDVDQLYNDFLLAEEKLKNSNPENEIIIQKQKIELAKIETEKLEKELEKYTIKSPISGTIVDTNISESGIVQSHVALMSIQDLEHLEIIVDINEYDASKIKEGDSVKITGDSFEDRVYEGKVKYVGSIAKTLEQIQSKENVVEIKIAIKDNDEFLKPGFSAKIDILTQKKADALSLPYEAIFTKKDGEKVIFTVSDDGIVKENTIKTGIGSDFSIEVIGDIKEGNSVIMNPTEGIKDGSQVIVDKVM</sequence>
<dbReference type="InterPro" id="IPR050465">
    <property type="entry name" value="UPF0194_transport"/>
</dbReference>
<dbReference type="NCBIfam" id="TIGR01730">
    <property type="entry name" value="RND_mfp"/>
    <property type="match status" value="1"/>
</dbReference>
<reference evidence="8" key="1">
    <citation type="submission" date="2020-08" db="EMBL/GenBank/DDBJ databases">
        <title>Genome public.</title>
        <authorList>
            <person name="Liu C."/>
            <person name="Sun Q."/>
        </authorList>
    </citation>
    <scope>NUCLEOTIDE SEQUENCE</scope>
    <source>
        <strain evidence="8">BX21</strain>
    </source>
</reference>
<dbReference type="InterPro" id="IPR058639">
    <property type="entry name" value="BSH_YknX-like"/>
</dbReference>
<keyword evidence="9" id="KW-1185">Reference proteome</keyword>
<protein>
    <submittedName>
        <fullName evidence="8">Efflux RND transporter periplasmic adaptor subunit</fullName>
    </submittedName>
</protein>
<dbReference type="Gene3D" id="2.40.420.20">
    <property type="match status" value="1"/>
</dbReference>
<comment type="caution">
    <text evidence="8">The sequence shown here is derived from an EMBL/GenBank/DDBJ whole genome shotgun (WGS) entry which is preliminary data.</text>
</comment>
<feature type="domain" description="YknX-like barrel-sandwich hybrid" evidence="5">
    <location>
        <begin position="71"/>
        <end position="232"/>
    </location>
</feature>
<evidence type="ECO:0000259" key="7">
    <source>
        <dbReference type="Pfam" id="PF25990"/>
    </source>
</evidence>
<evidence type="ECO:0000259" key="5">
    <source>
        <dbReference type="Pfam" id="PF25984"/>
    </source>
</evidence>
<dbReference type="GO" id="GO:0022857">
    <property type="term" value="F:transmembrane transporter activity"/>
    <property type="evidence" value="ECO:0007669"/>
    <property type="project" value="InterPro"/>
</dbReference>
<organism evidence="8 9">
    <name type="scientific">Paratissierella segnis</name>
    <dbReference type="NCBI Taxonomy" id="2763679"/>
    <lineage>
        <taxon>Bacteria</taxon>
        <taxon>Bacillati</taxon>
        <taxon>Bacillota</taxon>
        <taxon>Tissierellia</taxon>
        <taxon>Tissierellales</taxon>
        <taxon>Tissierellaceae</taxon>
        <taxon>Paratissierella</taxon>
    </lineage>
</organism>
<dbReference type="GO" id="GO:0016020">
    <property type="term" value="C:membrane"/>
    <property type="evidence" value="ECO:0007669"/>
    <property type="project" value="InterPro"/>
</dbReference>
<evidence type="ECO:0000313" key="9">
    <source>
        <dbReference type="Proteomes" id="UP000601171"/>
    </source>
</evidence>
<dbReference type="Pfam" id="PF25990">
    <property type="entry name" value="Beta-barrel_YknX"/>
    <property type="match status" value="1"/>
</dbReference>
<comment type="subcellular location">
    <subcellularLocation>
        <location evidence="1">Cell envelope</location>
    </subcellularLocation>
</comment>
<evidence type="ECO:0000256" key="1">
    <source>
        <dbReference type="ARBA" id="ARBA00004196"/>
    </source>
</evidence>
<evidence type="ECO:0000259" key="6">
    <source>
        <dbReference type="Pfam" id="PF25989"/>
    </source>
</evidence>
<dbReference type="Pfam" id="PF25984">
    <property type="entry name" value="BSH_YknX"/>
    <property type="match status" value="1"/>
</dbReference>
<keyword evidence="3 4" id="KW-0175">Coiled coil</keyword>
<dbReference type="Gene3D" id="2.40.50.100">
    <property type="match status" value="2"/>
</dbReference>
<dbReference type="GO" id="GO:0030313">
    <property type="term" value="C:cell envelope"/>
    <property type="evidence" value="ECO:0007669"/>
    <property type="project" value="UniProtKB-SubCell"/>
</dbReference>
<dbReference type="PANTHER" id="PTHR32347">
    <property type="entry name" value="EFFLUX SYSTEM COMPONENT YKNX-RELATED"/>
    <property type="match status" value="1"/>
</dbReference>
<evidence type="ECO:0000313" key="8">
    <source>
        <dbReference type="EMBL" id="MBC8589130.1"/>
    </source>
</evidence>
<name>A0A926EV81_9FIRM</name>
<accession>A0A926EV81</accession>
<dbReference type="InterPro" id="IPR058636">
    <property type="entry name" value="Beta-barrel_YknX"/>
</dbReference>
<dbReference type="RefSeq" id="WP_262430592.1">
    <property type="nucleotide sequence ID" value="NZ_JACRTG010000030.1"/>
</dbReference>
<feature type="coiled-coil region" evidence="4">
    <location>
        <begin position="102"/>
        <end position="144"/>
    </location>
</feature>
<dbReference type="EMBL" id="JACRTG010000030">
    <property type="protein sequence ID" value="MBC8589130.1"/>
    <property type="molecule type" value="Genomic_DNA"/>
</dbReference>
<dbReference type="Pfam" id="PF25989">
    <property type="entry name" value="YknX_C"/>
    <property type="match status" value="1"/>
</dbReference>
<evidence type="ECO:0000256" key="3">
    <source>
        <dbReference type="ARBA" id="ARBA00023054"/>
    </source>
</evidence>
<dbReference type="AlphaFoldDB" id="A0A926EV81"/>
<dbReference type="Gene3D" id="2.40.30.170">
    <property type="match status" value="1"/>
</dbReference>
<gene>
    <name evidence="8" type="ORF">H8707_12990</name>
</gene>
<proteinExistence type="inferred from homology"/>
<dbReference type="SUPFAM" id="SSF111369">
    <property type="entry name" value="HlyD-like secretion proteins"/>
    <property type="match status" value="1"/>
</dbReference>
<feature type="domain" description="YknX-like C-terminal permuted SH3-like" evidence="6">
    <location>
        <begin position="339"/>
        <end position="409"/>
    </location>
</feature>
<evidence type="ECO:0000256" key="4">
    <source>
        <dbReference type="SAM" id="Coils"/>
    </source>
</evidence>
<dbReference type="InterPro" id="IPR058637">
    <property type="entry name" value="YknX-like_C"/>
</dbReference>
<feature type="coiled-coil region" evidence="4">
    <location>
        <begin position="192"/>
        <end position="219"/>
    </location>
</feature>
<feature type="domain" description="YknX-like beta-barrel" evidence="7">
    <location>
        <begin position="254"/>
        <end position="331"/>
    </location>
</feature>
<dbReference type="Proteomes" id="UP000601171">
    <property type="component" value="Unassembled WGS sequence"/>
</dbReference>
<evidence type="ECO:0000256" key="2">
    <source>
        <dbReference type="ARBA" id="ARBA00009477"/>
    </source>
</evidence>
<dbReference type="PANTHER" id="PTHR32347:SF14">
    <property type="entry name" value="EFFLUX SYSTEM COMPONENT YKNX-RELATED"/>
    <property type="match status" value="1"/>
</dbReference>
<dbReference type="InterPro" id="IPR006143">
    <property type="entry name" value="RND_pump_MFP"/>
</dbReference>
<comment type="similarity">
    <text evidence="2">Belongs to the membrane fusion protein (MFP) (TC 8.A.1) family.</text>
</comment>